<keyword evidence="1" id="KW-0472">Membrane</keyword>
<organism evidence="3 4">
    <name type="scientific">Lactobacillus ultunensis DSM 16047</name>
    <dbReference type="NCBI Taxonomy" id="525365"/>
    <lineage>
        <taxon>Bacteria</taxon>
        <taxon>Bacillati</taxon>
        <taxon>Bacillota</taxon>
        <taxon>Bacilli</taxon>
        <taxon>Lactobacillales</taxon>
        <taxon>Lactobacillaceae</taxon>
        <taxon>Lactobacillus</taxon>
    </lineage>
</organism>
<gene>
    <name evidence="3" type="ORF">HMPREF0548_1626</name>
</gene>
<feature type="domain" description="YobI-like P-loop NTPase" evidence="2">
    <location>
        <begin position="40"/>
        <end position="438"/>
    </location>
</feature>
<reference evidence="3 4" key="1">
    <citation type="submission" date="2009-01" db="EMBL/GenBank/DDBJ databases">
        <authorList>
            <person name="Qin X."/>
            <person name="Bachman B."/>
            <person name="Battles P."/>
            <person name="Bell A."/>
            <person name="Bess C."/>
            <person name="Bickham C."/>
            <person name="Chaboub L."/>
            <person name="Chen D."/>
            <person name="Coyle M."/>
            <person name="Deiros D.R."/>
            <person name="Dinh H."/>
            <person name="Forbes L."/>
            <person name="Fowler G."/>
            <person name="Francisco L."/>
            <person name="Fu Q."/>
            <person name="Gubbala S."/>
            <person name="Hale W."/>
            <person name="Han Y."/>
            <person name="Hemphill L."/>
            <person name="Highlander S.K."/>
            <person name="Hirani K."/>
            <person name="Hogues M."/>
            <person name="Jackson L."/>
            <person name="Jakkamsetti A."/>
            <person name="Javaid M."/>
            <person name="Jiang H."/>
            <person name="Korchina V."/>
            <person name="Kovar C."/>
            <person name="Lara F."/>
            <person name="Lee S."/>
            <person name="Mata R."/>
            <person name="Mathew T."/>
            <person name="Moen C."/>
            <person name="Morales K."/>
            <person name="Munidasa M."/>
            <person name="Nazareth L."/>
            <person name="Ngo R."/>
            <person name="Nguyen L."/>
            <person name="Okwuonu G."/>
            <person name="Ongeri F."/>
            <person name="Patil S."/>
            <person name="Petrosino J."/>
            <person name="Pham C."/>
            <person name="Pham P."/>
            <person name="Pu L.-L."/>
            <person name="Puazo M."/>
            <person name="Raj R."/>
            <person name="Reid J."/>
            <person name="Rouhana J."/>
            <person name="Saada N."/>
            <person name="Shang Y."/>
            <person name="Simmons D."/>
            <person name="Thornton R."/>
            <person name="Warren J."/>
            <person name="Weissenberger G."/>
            <person name="Zhang J."/>
            <person name="Zhang L."/>
            <person name="Zhou C."/>
            <person name="Zhu D."/>
            <person name="Muzny D."/>
            <person name="Worley K."/>
            <person name="Gibbs R."/>
        </authorList>
    </citation>
    <scope>NUCLEOTIDE SEQUENCE [LARGE SCALE GENOMIC DNA]</scope>
    <source>
        <strain evidence="3 4">DSM 16047</strain>
    </source>
</reference>
<name>C2EPN0_9LACO</name>
<dbReference type="InterPro" id="IPR048428">
    <property type="entry name" value="YobI-NTPase"/>
</dbReference>
<dbReference type="PATRIC" id="fig|525365.8.peg.1740"/>
<evidence type="ECO:0000313" key="3">
    <source>
        <dbReference type="EMBL" id="EEJ71502.1"/>
    </source>
</evidence>
<dbReference type="Proteomes" id="UP000005583">
    <property type="component" value="Unassembled WGS sequence"/>
</dbReference>
<dbReference type="HOGENOM" id="CLU_376337_0_0_9"/>
<feature type="transmembrane region" description="Helical" evidence="1">
    <location>
        <begin position="139"/>
        <end position="165"/>
    </location>
</feature>
<dbReference type="EMBL" id="ACGU01000071">
    <property type="protein sequence ID" value="EEJ71502.1"/>
    <property type="molecule type" value="Genomic_DNA"/>
</dbReference>
<keyword evidence="1" id="KW-0812">Transmembrane</keyword>
<dbReference type="AlphaFoldDB" id="C2EPN0"/>
<dbReference type="eggNOG" id="COG5290">
    <property type="taxonomic scope" value="Bacteria"/>
</dbReference>
<proteinExistence type="predicted"/>
<evidence type="ECO:0000256" key="1">
    <source>
        <dbReference type="SAM" id="Phobius"/>
    </source>
</evidence>
<protein>
    <recommendedName>
        <fullName evidence="2">YobI-like P-loop NTPase domain-containing protein</fullName>
    </recommendedName>
</protein>
<evidence type="ECO:0000259" key="2">
    <source>
        <dbReference type="Pfam" id="PF20693"/>
    </source>
</evidence>
<keyword evidence="1" id="KW-1133">Transmembrane helix</keyword>
<comment type="caution">
    <text evidence="3">The sequence shown here is derived from an EMBL/GenBank/DDBJ whole genome shotgun (WGS) entry which is preliminary data.</text>
</comment>
<sequence>MGEGKMSKESDEFDSFHRIKGALYPYDDKKRENCEPQWTKLKAALSDNNITNIAITSSYDTGKTSFLKSFFKMEYPLSKWESIKSFFGRSGIKYKFITVPTFSGKGLDIKEEDLEKNIINQLLFSEEPRKFPDSRINRIYPYCNCWIWFIWILLWIWGTLIFWITPVWNEFWSHNPWKIWGIIAISLFISWWVIYYVVHNFYKLSWNAKANFGPVELSGANTNNDNGKSDHDLFILYGDEIKYYFKRSNIRFVILEDMDRFNSIEIFQKLRELNKNINESQWLKKKNKRVIFIYTLSDSIFQNEGQEDREKNLINENKAAESKAKFFDYVLALMPFSNLNSSKDIFDKEIEKYDELMDTPISNNVLLGVSFYISDKREITCIIADMDTYLRSLDRIQGKLESRLEEEPNFIDKLFAAMVYKNVYPEDFDNLSKGKSNLGYVLQEIGIIKGIVENDDELKGYELIQYNNDKSIANLLSIVWNNYDEVTSNNKVNGKFLKVLDYIRNLDVLRFLLSENLIGEDIYEFLSPTQFEGLSPDQILFIRNAMARRRSNADFVIDDEKNRSEILDLLKAIKVDFNYVYSSSILEELIQRDDEDRTMQMMKGMAEIGNDITDKKLKERLVESKEEFIDRVINWLYTYESKIGENGFMLLAWSLYESWNGYFVNVLKNNKYRGNAIRFVLNCIAIDGEIGVDDDNLIAYLIDKKVIGKYEEAVEYSKLSEKDKKHVLNEIKREKEK</sequence>
<feature type="transmembrane region" description="Helical" evidence="1">
    <location>
        <begin position="177"/>
        <end position="198"/>
    </location>
</feature>
<dbReference type="Pfam" id="PF20693">
    <property type="entry name" value="YobI-ATPase"/>
    <property type="match status" value="1"/>
</dbReference>
<dbReference type="STRING" id="525365.HMPREF0548_1626"/>
<accession>C2EPN0</accession>
<evidence type="ECO:0000313" key="4">
    <source>
        <dbReference type="Proteomes" id="UP000005583"/>
    </source>
</evidence>
<keyword evidence="4" id="KW-1185">Reference proteome</keyword>